<dbReference type="AlphaFoldDB" id="A0ABD0L5V3"/>
<evidence type="ECO:0000313" key="1">
    <source>
        <dbReference type="EMBL" id="KAK7494809.1"/>
    </source>
</evidence>
<reference evidence="1 2" key="1">
    <citation type="journal article" date="2023" name="Sci. Data">
        <title>Genome assembly of the Korean intertidal mud-creeper Batillaria attramentaria.</title>
        <authorList>
            <person name="Patra A.K."/>
            <person name="Ho P.T."/>
            <person name="Jun S."/>
            <person name="Lee S.J."/>
            <person name="Kim Y."/>
            <person name="Won Y.J."/>
        </authorList>
    </citation>
    <scope>NUCLEOTIDE SEQUENCE [LARGE SCALE GENOMIC DNA]</scope>
    <source>
        <strain evidence="1">Wonlab-2016</strain>
    </source>
</reference>
<accession>A0ABD0L5V3</accession>
<organism evidence="1 2">
    <name type="scientific">Batillaria attramentaria</name>
    <dbReference type="NCBI Taxonomy" id="370345"/>
    <lineage>
        <taxon>Eukaryota</taxon>
        <taxon>Metazoa</taxon>
        <taxon>Spiralia</taxon>
        <taxon>Lophotrochozoa</taxon>
        <taxon>Mollusca</taxon>
        <taxon>Gastropoda</taxon>
        <taxon>Caenogastropoda</taxon>
        <taxon>Sorbeoconcha</taxon>
        <taxon>Cerithioidea</taxon>
        <taxon>Batillariidae</taxon>
        <taxon>Batillaria</taxon>
    </lineage>
</organism>
<proteinExistence type="predicted"/>
<protein>
    <submittedName>
        <fullName evidence="1">Uncharacterized protein</fullName>
    </submittedName>
</protein>
<evidence type="ECO:0000313" key="2">
    <source>
        <dbReference type="Proteomes" id="UP001519460"/>
    </source>
</evidence>
<name>A0ABD0L5V3_9CAEN</name>
<dbReference type="EMBL" id="JACVVK020000080">
    <property type="protein sequence ID" value="KAK7494809.1"/>
    <property type="molecule type" value="Genomic_DNA"/>
</dbReference>
<dbReference type="Proteomes" id="UP001519460">
    <property type="component" value="Unassembled WGS sequence"/>
</dbReference>
<comment type="caution">
    <text evidence="1">The sequence shown here is derived from an EMBL/GenBank/DDBJ whole genome shotgun (WGS) entry which is preliminary data.</text>
</comment>
<keyword evidence="2" id="KW-1185">Reference proteome</keyword>
<sequence>MPTTSQNQVIKKVSRQSRNAVQAYIPPHHKVFSFTGYQHGTDIRQRTLPVPDVNKQATFFSEMLSLAALPTHPGGTSDTMSADDIMSRLQNLGWRKEGAAVRRAELEKR</sequence>
<gene>
    <name evidence="1" type="ORF">BaRGS_00013936</name>
</gene>